<evidence type="ECO:0000256" key="2">
    <source>
        <dbReference type="SAM" id="SignalP"/>
    </source>
</evidence>
<feature type="signal peptide" evidence="2">
    <location>
        <begin position="1"/>
        <end position="25"/>
    </location>
</feature>
<evidence type="ECO:0000313" key="4">
    <source>
        <dbReference type="EMBL" id="MFC5926567.1"/>
    </source>
</evidence>
<dbReference type="Proteomes" id="UP001596226">
    <property type="component" value="Unassembled WGS sequence"/>
</dbReference>
<dbReference type="InterPro" id="IPR036460">
    <property type="entry name" value="Cu_amine_oxidase_C_sf"/>
</dbReference>
<comment type="caution">
    <text evidence="4">The sequence shown here is derived from an EMBL/GenBank/DDBJ whole genome shotgun (WGS) entry which is preliminary data.</text>
</comment>
<comment type="PTM">
    <text evidence="1">Topaquinone (TPQ) is generated by copper-dependent autoxidation of a specific tyrosyl residue.</text>
</comment>
<proteinExistence type="inferred from homology"/>
<keyword evidence="1" id="KW-0560">Oxidoreductase</keyword>
<gene>
    <name evidence="4" type="ORF">ACFQGL_24830</name>
</gene>
<evidence type="ECO:0000256" key="1">
    <source>
        <dbReference type="RuleBase" id="RU000672"/>
    </source>
</evidence>
<dbReference type="Gene3D" id="2.70.98.20">
    <property type="entry name" value="Copper amine oxidase, catalytic domain"/>
    <property type="match status" value="1"/>
</dbReference>
<feature type="domain" description="Copper amine oxidase catalytic" evidence="3">
    <location>
        <begin position="55"/>
        <end position="408"/>
    </location>
</feature>
<dbReference type="Pfam" id="PF01179">
    <property type="entry name" value="Cu_amine_oxid"/>
    <property type="match status" value="1"/>
</dbReference>
<comment type="cofactor">
    <cofactor evidence="1">
        <name>Cu cation</name>
        <dbReference type="ChEBI" id="CHEBI:23378"/>
    </cofactor>
    <text evidence="1">Contains 1 topaquinone per subunit.</text>
</comment>
<keyword evidence="1" id="KW-0801">TPQ</keyword>
<keyword evidence="2" id="KW-0732">Signal</keyword>
<reference evidence="5" key="1">
    <citation type="journal article" date="2019" name="Int. J. Syst. Evol. Microbiol.">
        <title>The Global Catalogue of Microorganisms (GCM) 10K type strain sequencing project: providing services to taxonomists for standard genome sequencing and annotation.</title>
        <authorList>
            <consortium name="The Broad Institute Genomics Platform"/>
            <consortium name="The Broad Institute Genome Sequencing Center for Infectious Disease"/>
            <person name="Wu L."/>
            <person name="Ma J."/>
        </authorList>
    </citation>
    <scope>NUCLEOTIDE SEQUENCE [LARGE SCALE GENOMIC DNA]</scope>
    <source>
        <strain evidence="5">CGMCC 4.7144</strain>
    </source>
</reference>
<keyword evidence="1" id="KW-0186">Copper</keyword>
<feature type="chain" id="PRO_5046950546" description="Amine oxidase" evidence="2">
    <location>
        <begin position="26"/>
        <end position="421"/>
    </location>
</feature>
<keyword evidence="1" id="KW-0479">Metal-binding</keyword>
<organism evidence="4 5">
    <name type="scientific">Micromonospora vulcania</name>
    <dbReference type="NCBI Taxonomy" id="1441873"/>
    <lineage>
        <taxon>Bacteria</taxon>
        <taxon>Bacillati</taxon>
        <taxon>Actinomycetota</taxon>
        <taxon>Actinomycetes</taxon>
        <taxon>Micromonosporales</taxon>
        <taxon>Micromonosporaceae</taxon>
        <taxon>Micromonospora</taxon>
    </lineage>
</organism>
<dbReference type="PANTHER" id="PTHR10638">
    <property type="entry name" value="COPPER AMINE OXIDASE"/>
    <property type="match status" value="1"/>
</dbReference>
<dbReference type="RefSeq" id="WP_377514813.1">
    <property type="nucleotide sequence ID" value="NZ_JBHSQS010000018.1"/>
</dbReference>
<dbReference type="EMBL" id="JBHSQS010000018">
    <property type="protein sequence ID" value="MFC5926567.1"/>
    <property type="molecule type" value="Genomic_DNA"/>
</dbReference>
<evidence type="ECO:0000313" key="5">
    <source>
        <dbReference type="Proteomes" id="UP001596226"/>
    </source>
</evidence>
<keyword evidence="5" id="KW-1185">Reference proteome</keyword>
<accession>A0ABW1HDZ4</accession>
<protein>
    <recommendedName>
        <fullName evidence="1">Amine oxidase</fullName>
        <ecNumber evidence="1">1.4.3.-</ecNumber>
    </recommendedName>
</protein>
<dbReference type="SUPFAM" id="SSF49998">
    <property type="entry name" value="Amine oxidase catalytic domain"/>
    <property type="match status" value="1"/>
</dbReference>
<dbReference type="EC" id="1.4.3.-" evidence="1"/>
<dbReference type="InterPro" id="IPR000269">
    <property type="entry name" value="Cu_amine_oxidase"/>
</dbReference>
<sequence>MFPSRSVPAAATAALLLATAGTLLAGPPTAGRAADPAPDCGTSGLVRETLPNGTRWQLCWHVDPKTGLVLEQVAVRARGAASAVRVLGSITMAQLNVPYDSGTNEWNDITSYGFGGDRMQTLTGEDCRGGSRRPAATGAGPAGNRVLCVSEERSGPAFRLNDEATAETFSEQGDDLVLRTYSKVGWYEYVNEYRLSDDGVISVGLGATGDLSPYDFSGPTDGWPVGAGESDHASSHHHSAFWRVDFDLDGRGGERVEQYDTAPTGERGRRSAILATTRTPIATEATATLANRRWWRVVSPTSLNGDGHERSYQLALTGGDSYESHPETVPDVTFTEYRECEKFATFNTDPECQARTILDYTNGETLTDPVLWVRVGYHHVPRDEDQSPMPVHWQGFQLLPRDMFATNPIGPTARATINGRP</sequence>
<evidence type="ECO:0000259" key="3">
    <source>
        <dbReference type="Pfam" id="PF01179"/>
    </source>
</evidence>
<name>A0ABW1HDZ4_9ACTN</name>
<dbReference type="InterPro" id="IPR015798">
    <property type="entry name" value="Cu_amine_oxidase_C"/>
</dbReference>
<comment type="similarity">
    <text evidence="1">Belongs to the copper/topaquinone oxidase family.</text>
</comment>